<reference evidence="3" key="2">
    <citation type="submission" date="2021-10" db="EMBL/GenBank/DDBJ databases">
        <title>Phylogenomics reveals ancestral predisposition of the termite-cultivated fungus Termitomyces towards a domesticated lifestyle.</title>
        <authorList>
            <person name="Auxier B."/>
            <person name="Grum-Grzhimaylo A."/>
            <person name="Cardenas M.E."/>
            <person name="Lodge J.D."/>
            <person name="Laessoe T."/>
            <person name="Pedersen O."/>
            <person name="Smith M.E."/>
            <person name="Kuyper T.W."/>
            <person name="Franco-Molano E.A."/>
            <person name="Baroni T.J."/>
            <person name="Aanen D.K."/>
        </authorList>
    </citation>
    <scope>NUCLEOTIDE SEQUENCE</scope>
    <source>
        <strain evidence="3">D49</strain>
    </source>
</reference>
<dbReference type="InterPro" id="IPR011333">
    <property type="entry name" value="SKP1/BTB/POZ_sf"/>
</dbReference>
<feature type="domain" description="BTB" evidence="2">
    <location>
        <begin position="294"/>
        <end position="371"/>
    </location>
</feature>
<dbReference type="InterPro" id="IPR000210">
    <property type="entry name" value="BTB/POZ_dom"/>
</dbReference>
<sequence length="577" mass="64338">MGNASSAFDAEKPSAELDALLPGAAINEASSSSRDSSPANGSRESSEESDQETTSRTTPESRSAAAHESHIRNPEITPATATLSREITPIKLPPETPRPFPLSPPRPSQVLESPKNSSPLSSVSSNESDSEFSLPRVEDMLAMTQPKYRPSPQESRASSDRDMDLNPDPTPMPIFSKREISSSPKIPKAPSNFKPRRRKSTGTTLIPPEKEIITISSDSESEQPKSNSVTSNLKRRQLSEPSVSRTQTRFASPSASTSAVKLPDADVSYRPRKKQRRAKADSHQKHAVHWHLDGSVLVQIGKTRFRLHRSALARQSEWFRHTFERGNEAPERALNLVDNLPLYHLDDLDVDAEDFAILLDTIESAIDYVDTQPSFPTITAILRASSSLTFTKFEIYASKRFEVMWSPNLEDLTPEPIPHATESILLAHRCGLFSVRKRALYELMRHETFEAMDPAPGGTGITKQDLMRLVCARTHLTRVWNAAMGLKNIPLCTAQLEPPQQCVGMNYALSLVAHTETVESTGIALQFQYDPVCGLRALTEVPWGTHRFCEACVKARKQVWMAERERIWGELDRWLEL</sequence>
<feature type="compositionally biased region" description="Low complexity" evidence="1">
    <location>
        <begin position="52"/>
        <end position="64"/>
    </location>
</feature>
<dbReference type="PROSITE" id="PS50097">
    <property type="entry name" value="BTB"/>
    <property type="match status" value="1"/>
</dbReference>
<dbReference type="SUPFAM" id="SSF54695">
    <property type="entry name" value="POZ domain"/>
    <property type="match status" value="1"/>
</dbReference>
<dbReference type="AlphaFoldDB" id="A0A9P7FT82"/>
<reference evidence="3" key="1">
    <citation type="submission" date="2021-02" db="EMBL/GenBank/DDBJ databases">
        <authorList>
            <person name="Nieuwenhuis M."/>
            <person name="Van De Peppel L.J.J."/>
        </authorList>
    </citation>
    <scope>NUCLEOTIDE SEQUENCE</scope>
    <source>
        <strain evidence="3">D49</strain>
    </source>
</reference>
<dbReference type="OrthoDB" id="2746456at2759"/>
<evidence type="ECO:0000256" key="1">
    <source>
        <dbReference type="SAM" id="MobiDB-lite"/>
    </source>
</evidence>
<evidence type="ECO:0000259" key="2">
    <source>
        <dbReference type="PROSITE" id="PS50097"/>
    </source>
</evidence>
<comment type="caution">
    <text evidence="3">The sequence shown here is derived from an EMBL/GenBank/DDBJ whole genome shotgun (WGS) entry which is preliminary data.</text>
</comment>
<evidence type="ECO:0000313" key="3">
    <source>
        <dbReference type="EMBL" id="KAG5634930.1"/>
    </source>
</evidence>
<feature type="compositionally biased region" description="Polar residues" evidence="1">
    <location>
        <begin position="239"/>
        <end position="259"/>
    </location>
</feature>
<feature type="compositionally biased region" description="Pro residues" evidence="1">
    <location>
        <begin position="91"/>
        <end position="107"/>
    </location>
</feature>
<evidence type="ECO:0000313" key="4">
    <source>
        <dbReference type="Proteomes" id="UP000717328"/>
    </source>
</evidence>
<dbReference type="Gene3D" id="3.30.710.10">
    <property type="entry name" value="Potassium Channel Kv1.1, Chain A"/>
    <property type="match status" value="1"/>
</dbReference>
<feature type="compositionally biased region" description="Low complexity" evidence="1">
    <location>
        <begin position="181"/>
        <end position="191"/>
    </location>
</feature>
<gene>
    <name evidence="3" type="ORF">H0H81_000306</name>
</gene>
<name>A0A9P7FT82_9AGAR</name>
<keyword evidence="4" id="KW-1185">Reference proteome</keyword>
<dbReference type="CDD" id="cd18186">
    <property type="entry name" value="BTB_POZ_ZBTB_KLHL-like"/>
    <property type="match status" value="1"/>
</dbReference>
<accession>A0A9P7FT82</accession>
<proteinExistence type="predicted"/>
<dbReference type="Pfam" id="PF00651">
    <property type="entry name" value="BTB"/>
    <property type="match status" value="1"/>
</dbReference>
<protein>
    <recommendedName>
        <fullName evidence="2">BTB domain-containing protein</fullName>
    </recommendedName>
</protein>
<feature type="region of interest" description="Disordered" evidence="1">
    <location>
        <begin position="1"/>
        <end position="285"/>
    </location>
</feature>
<dbReference type="EMBL" id="JABCKI010006230">
    <property type="protein sequence ID" value="KAG5634930.1"/>
    <property type="molecule type" value="Genomic_DNA"/>
</dbReference>
<dbReference type="Proteomes" id="UP000717328">
    <property type="component" value="Unassembled WGS sequence"/>
</dbReference>
<feature type="compositionally biased region" description="Low complexity" evidence="1">
    <location>
        <begin position="111"/>
        <end position="135"/>
    </location>
</feature>
<organism evidence="3 4">
    <name type="scientific">Sphagnurus paluster</name>
    <dbReference type="NCBI Taxonomy" id="117069"/>
    <lineage>
        <taxon>Eukaryota</taxon>
        <taxon>Fungi</taxon>
        <taxon>Dikarya</taxon>
        <taxon>Basidiomycota</taxon>
        <taxon>Agaricomycotina</taxon>
        <taxon>Agaricomycetes</taxon>
        <taxon>Agaricomycetidae</taxon>
        <taxon>Agaricales</taxon>
        <taxon>Tricholomatineae</taxon>
        <taxon>Lyophyllaceae</taxon>
        <taxon>Sphagnurus</taxon>
    </lineage>
</organism>